<comment type="caution">
    <text evidence="1">The sequence shown here is derived from an EMBL/GenBank/DDBJ whole genome shotgun (WGS) entry which is preliminary data.</text>
</comment>
<dbReference type="EMBL" id="CM037616">
    <property type="protein sequence ID" value="KAH7992403.1"/>
    <property type="molecule type" value="Genomic_DNA"/>
</dbReference>
<dbReference type="Proteomes" id="UP000827872">
    <property type="component" value="Linkage Group LG03"/>
</dbReference>
<organism evidence="1 2">
    <name type="scientific">Sphaerodactylus townsendi</name>
    <dbReference type="NCBI Taxonomy" id="933632"/>
    <lineage>
        <taxon>Eukaryota</taxon>
        <taxon>Metazoa</taxon>
        <taxon>Chordata</taxon>
        <taxon>Craniata</taxon>
        <taxon>Vertebrata</taxon>
        <taxon>Euteleostomi</taxon>
        <taxon>Lepidosauria</taxon>
        <taxon>Squamata</taxon>
        <taxon>Bifurcata</taxon>
        <taxon>Gekkota</taxon>
        <taxon>Sphaerodactylidae</taxon>
        <taxon>Sphaerodactylus</taxon>
    </lineage>
</organism>
<gene>
    <name evidence="1" type="ORF">K3G42_022545</name>
</gene>
<evidence type="ECO:0000313" key="2">
    <source>
        <dbReference type="Proteomes" id="UP000827872"/>
    </source>
</evidence>
<proteinExistence type="predicted"/>
<accession>A0ACB8EIP0</accession>
<keyword evidence="2" id="KW-1185">Reference proteome</keyword>
<reference evidence="1" key="1">
    <citation type="submission" date="2021-08" db="EMBL/GenBank/DDBJ databases">
        <title>The first chromosome-level gecko genome reveals the dynamic sex chromosomes of Neotropical dwarf geckos (Sphaerodactylidae: Sphaerodactylus).</title>
        <authorList>
            <person name="Pinto B.J."/>
            <person name="Keating S.E."/>
            <person name="Gamble T."/>
        </authorList>
    </citation>
    <scope>NUCLEOTIDE SEQUENCE</scope>
    <source>
        <strain evidence="1">TG3544</strain>
    </source>
</reference>
<name>A0ACB8EIP0_9SAUR</name>
<sequence length="326" mass="37771">MKTKEDAKCSAASKLQKQEWKFQDSMKITAFLLIPGLLLYVAFGNSVTWYLQTFWKASSFFWQTQWENLHHRLGGNEWAIFTFGTAIVPLFIFWGLNGIFLVADTTQKPSFITQYSIRLGKKDLIDRAKLFNVIRTVLFNQFFITLPMLMLMLPILKRRGDPCSLSLPTFHWFLLELAVYVILQEISFYYIHRLIHHPLLFKHIHKKHHEWTAPVSIVSIYAHPVDHIISNMVPLQIGPVLLGSHVTSIMAWLSLAVLNSTVVHSGYHLPFLPPPEFHDYHHLTFNHCYGNLGIMDHLHGTDTSFKQTKVYMNISKSLPELPKKSE</sequence>
<evidence type="ECO:0000313" key="1">
    <source>
        <dbReference type="EMBL" id="KAH7992403.1"/>
    </source>
</evidence>
<protein>
    <submittedName>
        <fullName evidence="1">Uncharacterized protein</fullName>
    </submittedName>
</protein>